<dbReference type="InterPro" id="IPR009057">
    <property type="entry name" value="Homeodomain-like_sf"/>
</dbReference>
<name>A0ABR7NJ65_9FIRM</name>
<dbReference type="PRINTS" id="PR00032">
    <property type="entry name" value="HTHARAC"/>
</dbReference>
<proteinExistence type="predicted"/>
<evidence type="ECO:0000259" key="4">
    <source>
        <dbReference type="PROSITE" id="PS01124"/>
    </source>
</evidence>
<dbReference type="PANTHER" id="PTHR43280">
    <property type="entry name" value="ARAC-FAMILY TRANSCRIPTIONAL REGULATOR"/>
    <property type="match status" value="1"/>
</dbReference>
<dbReference type="PANTHER" id="PTHR43280:SF2">
    <property type="entry name" value="HTH-TYPE TRANSCRIPTIONAL REGULATOR EXSA"/>
    <property type="match status" value="1"/>
</dbReference>
<keyword evidence="6" id="KW-1185">Reference proteome</keyword>
<evidence type="ECO:0000256" key="2">
    <source>
        <dbReference type="ARBA" id="ARBA00023125"/>
    </source>
</evidence>
<evidence type="ECO:0000256" key="1">
    <source>
        <dbReference type="ARBA" id="ARBA00023015"/>
    </source>
</evidence>
<evidence type="ECO:0000313" key="5">
    <source>
        <dbReference type="EMBL" id="MBC8576420.1"/>
    </source>
</evidence>
<dbReference type="PROSITE" id="PS01124">
    <property type="entry name" value="HTH_ARAC_FAMILY_2"/>
    <property type="match status" value="1"/>
</dbReference>
<dbReference type="Proteomes" id="UP000658131">
    <property type="component" value="Unassembled WGS sequence"/>
</dbReference>
<protein>
    <submittedName>
        <fullName evidence="5">Helix-turn-helix transcriptional regulator</fullName>
    </submittedName>
</protein>
<dbReference type="SUPFAM" id="SSF46689">
    <property type="entry name" value="Homeodomain-like"/>
    <property type="match status" value="1"/>
</dbReference>
<sequence length="130" mass="14730">MRRIWHPRFLCGSRAVLRGSRCGILRPGRAQGFGELPVSGSYLNGKFKNATGYAINDFVNRYRILRSMLLLTGSDMRIYEVARAVGFEDYKYFIMVFKKHLGVSPAKFFETADRAPGESDSGRPAQTEKE</sequence>
<feature type="domain" description="HTH araC/xylS-type" evidence="4">
    <location>
        <begin position="38"/>
        <end position="111"/>
    </location>
</feature>
<evidence type="ECO:0000313" key="6">
    <source>
        <dbReference type="Proteomes" id="UP000658131"/>
    </source>
</evidence>
<evidence type="ECO:0000256" key="3">
    <source>
        <dbReference type="ARBA" id="ARBA00023163"/>
    </source>
</evidence>
<dbReference type="Pfam" id="PF12833">
    <property type="entry name" value="HTH_18"/>
    <property type="match status" value="1"/>
</dbReference>
<dbReference type="InterPro" id="IPR018060">
    <property type="entry name" value="HTH_AraC"/>
</dbReference>
<reference evidence="5 6" key="1">
    <citation type="submission" date="2020-08" db="EMBL/GenBank/DDBJ databases">
        <title>Genome public.</title>
        <authorList>
            <person name="Liu C."/>
            <person name="Sun Q."/>
        </authorList>
    </citation>
    <scope>NUCLEOTIDE SEQUENCE [LARGE SCALE GENOMIC DNA]</scope>
    <source>
        <strain evidence="5 6">BX1</strain>
    </source>
</reference>
<dbReference type="RefSeq" id="WP_262399949.1">
    <property type="nucleotide sequence ID" value="NZ_JACRTB010000011.1"/>
</dbReference>
<gene>
    <name evidence="5" type="ORF">H8717_08385</name>
</gene>
<dbReference type="EMBL" id="JACRTB010000011">
    <property type="protein sequence ID" value="MBC8576420.1"/>
    <property type="molecule type" value="Genomic_DNA"/>
</dbReference>
<dbReference type="InterPro" id="IPR018062">
    <property type="entry name" value="HTH_AraC-typ_CS"/>
</dbReference>
<keyword evidence="3" id="KW-0804">Transcription</keyword>
<dbReference type="InterPro" id="IPR020449">
    <property type="entry name" value="Tscrpt_reg_AraC-type_HTH"/>
</dbReference>
<keyword evidence="1" id="KW-0805">Transcription regulation</keyword>
<dbReference type="SMART" id="SM00342">
    <property type="entry name" value="HTH_ARAC"/>
    <property type="match status" value="1"/>
</dbReference>
<keyword evidence="2" id="KW-0238">DNA-binding</keyword>
<accession>A0ABR7NJ65</accession>
<dbReference type="Gene3D" id="1.10.10.60">
    <property type="entry name" value="Homeodomain-like"/>
    <property type="match status" value="1"/>
</dbReference>
<comment type="caution">
    <text evidence="5">The sequence shown here is derived from an EMBL/GenBank/DDBJ whole genome shotgun (WGS) entry which is preliminary data.</text>
</comment>
<dbReference type="PROSITE" id="PS00041">
    <property type="entry name" value="HTH_ARAC_FAMILY_1"/>
    <property type="match status" value="1"/>
</dbReference>
<organism evidence="5 6">
    <name type="scientific">Yanshouia hominis</name>
    <dbReference type="NCBI Taxonomy" id="2763673"/>
    <lineage>
        <taxon>Bacteria</taxon>
        <taxon>Bacillati</taxon>
        <taxon>Bacillota</taxon>
        <taxon>Clostridia</taxon>
        <taxon>Eubacteriales</taxon>
        <taxon>Oscillospiraceae</taxon>
        <taxon>Yanshouia</taxon>
    </lineage>
</organism>